<dbReference type="GO" id="GO:0016787">
    <property type="term" value="F:hydrolase activity"/>
    <property type="evidence" value="ECO:0007669"/>
    <property type="project" value="UniProtKB-KW"/>
</dbReference>
<feature type="chain" id="PRO_5043855429" evidence="2">
    <location>
        <begin position="22"/>
        <end position="424"/>
    </location>
</feature>
<reference evidence="3 4" key="1">
    <citation type="submission" date="2024-01" db="EMBL/GenBank/DDBJ databases">
        <title>A draft genome for a cacao thread blight-causing isolate of Paramarasmius palmivorus.</title>
        <authorList>
            <person name="Baruah I.K."/>
            <person name="Bukari Y."/>
            <person name="Amoako-Attah I."/>
            <person name="Meinhardt L.W."/>
            <person name="Bailey B.A."/>
            <person name="Cohen S.P."/>
        </authorList>
    </citation>
    <scope>NUCLEOTIDE SEQUENCE [LARGE SCALE GENOMIC DNA]</scope>
    <source>
        <strain evidence="3 4">GH-12</strain>
    </source>
</reference>
<dbReference type="GO" id="GO:0005975">
    <property type="term" value="P:carbohydrate metabolic process"/>
    <property type="evidence" value="ECO:0007669"/>
    <property type="project" value="InterPro"/>
</dbReference>
<dbReference type="PANTHER" id="PTHR33886">
    <property type="entry name" value="UNSATURATED RHAMNOGALACTURONAN HYDROLASE (EUROFUNG)"/>
    <property type="match status" value="1"/>
</dbReference>
<keyword evidence="1" id="KW-0378">Hydrolase</keyword>
<keyword evidence="4" id="KW-1185">Reference proteome</keyword>
<dbReference type="AlphaFoldDB" id="A0AAW0BUE7"/>
<evidence type="ECO:0000256" key="1">
    <source>
        <dbReference type="ARBA" id="ARBA00022801"/>
    </source>
</evidence>
<accession>A0AAW0BUE7</accession>
<evidence type="ECO:0000256" key="2">
    <source>
        <dbReference type="SAM" id="SignalP"/>
    </source>
</evidence>
<dbReference type="InterPro" id="IPR012341">
    <property type="entry name" value="6hp_glycosidase-like_sf"/>
</dbReference>
<dbReference type="Pfam" id="PF07470">
    <property type="entry name" value="Glyco_hydro_88"/>
    <property type="match status" value="1"/>
</dbReference>
<evidence type="ECO:0000313" key="3">
    <source>
        <dbReference type="EMBL" id="KAK7030466.1"/>
    </source>
</evidence>
<dbReference type="Gene3D" id="1.50.10.10">
    <property type="match status" value="1"/>
</dbReference>
<evidence type="ECO:0000313" key="4">
    <source>
        <dbReference type="Proteomes" id="UP001383192"/>
    </source>
</evidence>
<feature type="signal peptide" evidence="2">
    <location>
        <begin position="1"/>
        <end position="21"/>
    </location>
</feature>
<proteinExistence type="predicted"/>
<name>A0AAW0BUE7_9AGAR</name>
<dbReference type="InterPro" id="IPR010905">
    <property type="entry name" value="Glyco_hydro_88"/>
</dbReference>
<dbReference type="PANTHER" id="PTHR33886:SF11">
    <property type="entry name" value="WALL GLYCOSYL HYDROLASE YTER, PUTATIVE (AFU_ORTHOLOGUE AFUA_2G14630)-RELATED"/>
    <property type="match status" value="1"/>
</dbReference>
<sequence>MALLSFLRLSLLLSTISFAAADGNFNSTNALWTGWSMLTRQQGFLTTNDSSQLFQTGLVQKAFLKLIRQYPGDPYRGTYQTYYPSLVNSAVYTVSGVEKALTYTLDRLAVGPSMLNMASNTQDEKYRDAFDALHQSIDQQPRNTQGGLWWWNRYPEWSIIDSMYAFGPFYIPYALYHEPDNTTNVVGDVALQFDLLWEHCHCNKTGLLRHGYDASKKASWADQETGQSPHVFGRAMALYTAGLVDTLEYIAMSKGNLPSEVLDKWSNMQSKFKSIGDALLKNAEGSSGGWWQVMDEPSKVGNYIESSATALFVYSLFKGNRYGYFRDGAEVAANSTYEESVYMEAASKAYRYLEETFVVKNPNGTIEFNGTVAGCGLDSGSSYEYYVGQPIEYNSPIGNSAFMLASLEYERFNNKTSDTPWAPL</sequence>
<dbReference type="InterPro" id="IPR052043">
    <property type="entry name" value="PolySaccharide_Degr_Enz"/>
</dbReference>
<protein>
    <submittedName>
        <fullName evidence="3">Uncharacterized protein</fullName>
    </submittedName>
</protein>
<dbReference type="SUPFAM" id="SSF48208">
    <property type="entry name" value="Six-hairpin glycosidases"/>
    <property type="match status" value="1"/>
</dbReference>
<dbReference type="Proteomes" id="UP001383192">
    <property type="component" value="Unassembled WGS sequence"/>
</dbReference>
<dbReference type="InterPro" id="IPR008928">
    <property type="entry name" value="6-hairpin_glycosidase_sf"/>
</dbReference>
<dbReference type="EMBL" id="JAYKXP010000075">
    <property type="protein sequence ID" value="KAK7030466.1"/>
    <property type="molecule type" value="Genomic_DNA"/>
</dbReference>
<keyword evidence="2" id="KW-0732">Signal</keyword>
<gene>
    <name evidence="3" type="ORF">VNI00_014052</name>
</gene>
<comment type="caution">
    <text evidence="3">The sequence shown here is derived from an EMBL/GenBank/DDBJ whole genome shotgun (WGS) entry which is preliminary data.</text>
</comment>
<organism evidence="3 4">
    <name type="scientific">Paramarasmius palmivorus</name>
    <dbReference type="NCBI Taxonomy" id="297713"/>
    <lineage>
        <taxon>Eukaryota</taxon>
        <taxon>Fungi</taxon>
        <taxon>Dikarya</taxon>
        <taxon>Basidiomycota</taxon>
        <taxon>Agaricomycotina</taxon>
        <taxon>Agaricomycetes</taxon>
        <taxon>Agaricomycetidae</taxon>
        <taxon>Agaricales</taxon>
        <taxon>Marasmiineae</taxon>
        <taxon>Marasmiaceae</taxon>
        <taxon>Paramarasmius</taxon>
    </lineage>
</organism>